<feature type="region of interest" description="Disordered" evidence="1">
    <location>
        <begin position="1198"/>
        <end position="1251"/>
    </location>
</feature>
<evidence type="ECO:0000256" key="1">
    <source>
        <dbReference type="SAM" id="MobiDB-lite"/>
    </source>
</evidence>
<gene>
    <name evidence="3" type="ORF">EJB05_12866</name>
</gene>
<dbReference type="GO" id="GO:0008270">
    <property type="term" value="F:zinc ion binding"/>
    <property type="evidence" value="ECO:0007669"/>
    <property type="project" value="InterPro"/>
</dbReference>
<accession>A0A5J9VUZ6</accession>
<evidence type="ECO:0000313" key="4">
    <source>
        <dbReference type="Proteomes" id="UP000324897"/>
    </source>
</evidence>
<dbReference type="SMART" id="SM00343">
    <property type="entry name" value="ZnF_C2HC"/>
    <property type="match status" value="2"/>
</dbReference>
<evidence type="ECO:0000313" key="3">
    <source>
        <dbReference type="EMBL" id="TVU39446.1"/>
    </source>
</evidence>
<dbReference type="GO" id="GO:0003676">
    <property type="term" value="F:nucleic acid binding"/>
    <property type="evidence" value="ECO:0007669"/>
    <property type="project" value="InterPro"/>
</dbReference>
<dbReference type="InterPro" id="IPR056018">
    <property type="entry name" value="DUF7597"/>
</dbReference>
<feature type="domain" description="CCHC-type" evidence="2">
    <location>
        <begin position="346"/>
        <end position="362"/>
    </location>
</feature>
<comment type="caution">
    <text evidence="3">The sequence shown here is derived from an EMBL/GenBank/DDBJ whole genome shotgun (WGS) entry which is preliminary data.</text>
</comment>
<feature type="compositionally biased region" description="Polar residues" evidence="1">
    <location>
        <begin position="1106"/>
        <end position="1119"/>
    </location>
</feature>
<dbReference type="PANTHER" id="PTHR33075:SF7">
    <property type="entry name" value="OS02G0303350 PROTEIN"/>
    <property type="match status" value="1"/>
</dbReference>
<dbReference type="InterPro" id="IPR001878">
    <property type="entry name" value="Znf_CCHC"/>
</dbReference>
<feature type="domain" description="CCHC-type" evidence="2">
    <location>
        <begin position="327"/>
        <end position="343"/>
    </location>
</feature>
<feature type="compositionally biased region" description="Basic and acidic residues" evidence="1">
    <location>
        <begin position="1242"/>
        <end position="1251"/>
    </location>
</feature>
<reference evidence="3 4" key="1">
    <citation type="journal article" date="2019" name="Sci. Rep.">
        <title>A high-quality genome of Eragrostis curvula grass provides insights into Poaceae evolution and supports new strategies to enhance forage quality.</title>
        <authorList>
            <person name="Carballo J."/>
            <person name="Santos B.A.C.M."/>
            <person name="Zappacosta D."/>
            <person name="Garbus I."/>
            <person name="Selva J.P."/>
            <person name="Gallo C.A."/>
            <person name="Diaz A."/>
            <person name="Albertini E."/>
            <person name="Caccamo M."/>
            <person name="Echenique V."/>
        </authorList>
    </citation>
    <scope>NUCLEOTIDE SEQUENCE [LARGE SCALE GENOMIC DNA]</scope>
    <source>
        <strain evidence="4">cv. Victoria</strain>
        <tissue evidence="3">Leaf</tissue>
    </source>
</reference>
<dbReference type="Proteomes" id="UP000324897">
    <property type="component" value="Chromosome 4"/>
</dbReference>
<dbReference type="Pfam" id="PF24530">
    <property type="entry name" value="DUF7597"/>
    <property type="match status" value="1"/>
</dbReference>
<evidence type="ECO:0000259" key="2">
    <source>
        <dbReference type="SMART" id="SM00343"/>
    </source>
</evidence>
<dbReference type="OrthoDB" id="696643at2759"/>
<feature type="region of interest" description="Disordered" evidence="1">
    <location>
        <begin position="1094"/>
        <end position="1121"/>
    </location>
</feature>
<dbReference type="Gene3D" id="4.10.60.10">
    <property type="entry name" value="Zinc finger, CCHC-type"/>
    <property type="match status" value="1"/>
</dbReference>
<dbReference type="AlphaFoldDB" id="A0A5J9VUZ6"/>
<dbReference type="PANTHER" id="PTHR33075">
    <property type="entry name" value="OS02G0499800 PROTEIN"/>
    <property type="match status" value="1"/>
</dbReference>
<feature type="region of interest" description="Disordered" evidence="1">
    <location>
        <begin position="715"/>
        <end position="735"/>
    </location>
</feature>
<dbReference type="Gramene" id="TVU39446">
    <property type="protein sequence ID" value="TVU39446"/>
    <property type="gene ID" value="EJB05_12866"/>
</dbReference>
<sequence length="1251" mass="140069">MALPLVDLPGLDFRPGIGVQTAIQERYGSPINFKPGSGQTEFLLVASIGRCIYRLSEESVSHILQATIGGNAADFRPAQLDDRLFRFSVSSKAVGFHIYQLQSYECKQYKILFHLWGAGGAQWNRERKEYEQEEAASWQVVNHKKKKSYADAVRQPQRLRSSKSVTTSMPIVQQERQILFTGSNTAPINQQERQAPLTGANTVPITQKRRFTAPHGRQSVFTRLSSHQEGPRKSVFERLTEGDSAIRVPLADARRKGKEPTREPGRVNQGIQISNTNGLATNRNQKVQYRIIRDNRAQQSSPQAFPTRGDRRQRDQVIMVCGYKCVICSRCLQSGHTSAECTGRVKCRRCHKSGHIKVICRSRKARGGFRATITGQSKDLGQFWPADVAETWFRQPITKPGPSTPPQFGSIQEVGKDFIAFHTVPRASPPSKVSTLLQLSLPNHTPATPPRNYIEEGDRQTLPSQALAAATMYRRADPRRFLPPGFRRIAVQGREPAVRAVAARPQLRHEDIAIVTIDPMPQGEALFGNIRNVLLEFLVDYKRLSIKDIQPCHLGQAYVRFTNIHDRDNMVETGPHPYGNVEFRFVRHNEGRNRRAVNFNRECWLMLLGFPLDYWHQHYIENAITSFGRLTGWHNDPSNLARLLIRARVTELEDVPEFIVLTEGEGFQGFSWTIQVEILQQNMIGELPADEDPVPPPNYGQAPILYDFFGFGQVGPAPFEPEPENEEAQEAQDAEQNWAPWEEDNVADAAPAAQAPNLDLNEEPAQQEDAQHADVHMQEPQEEIIQGEAVQIHGEAAQMNQEQPVPGEVFFELADFVGEFIEGMQANSDVISGEAPANSEGSHNQNVAAINQEVDQHINILEDAQPDGEEVILALAAALEEPLAFIAEDVPMEELIDHEHHMHLDLDLNAPPEQEADVQEEMPINGMPEQQLQAIQGPELNQLMVGQQIVLPEQQLQGAPAIQPDEEGLEGHREHNIQVGYMMHMDTDVDPVFQSLCAYQGPKVVKPHPDLYRLWAKYFEPAGRPESVITIPTRWASFFTKLLLTPEGFDWAKGFLISQAWQVLCEEDQDKLHFKLPDKCPVDSGPLCMKQMNDTSEDEEPVTPPGSYTVTHSANTTSEAHVKKKRCRPAPLVITDVRRSPRIKDKLKGFKADHCTSNTCYACSSAPPTLSPSMIKNLGNSFCKVPLEELSVSKLTTKRRVQKAIGKEGTSKNGNAPTGPTKAKKAVAKKVVKKPNNDGPNEENKSKKPKK</sequence>
<feature type="compositionally biased region" description="Basic residues" evidence="1">
    <location>
        <begin position="1222"/>
        <end position="1233"/>
    </location>
</feature>
<feature type="non-terminal residue" evidence="3">
    <location>
        <position position="1"/>
    </location>
</feature>
<organism evidence="3 4">
    <name type="scientific">Eragrostis curvula</name>
    <name type="common">weeping love grass</name>
    <dbReference type="NCBI Taxonomy" id="38414"/>
    <lineage>
        <taxon>Eukaryota</taxon>
        <taxon>Viridiplantae</taxon>
        <taxon>Streptophyta</taxon>
        <taxon>Embryophyta</taxon>
        <taxon>Tracheophyta</taxon>
        <taxon>Spermatophyta</taxon>
        <taxon>Magnoliopsida</taxon>
        <taxon>Liliopsida</taxon>
        <taxon>Poales</taxon>
        <taxon>Poaceae</taxon>
        <taxon>PACMAD clade</taxon>
        <taxon>Chloridoideae</taxon>
        <taxon>Eragrostideae</taxon>
        <taxon>Eragrostidinae</taxon>
        <taxon>Eragrostis</taxon>
    </lineage>
</organism>
<proteinExistence type="predicted"/>
<protein>
    <recommendedName>
        <fullName evidence="2">CCHC-type domain-containing protein</fullName>
    </recommendedName>
</protein>
<keyword evidence="4" id="KW-1185">Reference proteome</keyword>
<feature type="compositionally biased region" description="Acidic residues" evidence="1">
    <location>
        <begin position="721"/>
        <end position="733"/>
    </location>
</feature>
<dbReference type="EMBL" id="RWGY01000007">
    <property type="protein sequence ID" value="TVU39446.1"/>
    <property type="molecule type" value="Genomic_DNA"/>
</dbReference>
<name>A0A5J9VUZ6_9POAL</name>